<keyword evidence="1 6" id="KW-0963">Cytoplasm</keyword>
<dbReference type="InterPro" id="IPR000397">
    <property type="entry name" value="Heat_shock_Hsp33"/>
</dbReference>
<comment type="similarity">
    <text evidence="6">Belongs to the HSP33 family.</text>
</comment>
<keyword evidence="8" id="KW-1185">Reference proteome</keyword>
<organism evidence="7 8">
    <name type="scientific">Alkaliphilus peptidifermentans DSM 18978</name>
    <dbReference type="NCBI Taxonomy" id="1120976"/>
    <lineage>
        <taxon>Bacteria</taxon>
        <taxon>Bacillati</taxon>
        <taxon>Bacillota</taxon>
        <taxon>Clostridia</taxon>
        <taxon>Peptostreptococcales</taxon>
        <taxon>Natronincolaceae</taxon>
        <taxon>Alkaliphilus</taxon>
    </lineage>
</organism>
<evidence type="ECO:0000256" key="3">
    <source>
        <dbReference type="ARBA" id="ARBA00023157"/>
    </source>
</evidence>
<keyword evidence="5 6" id="KW-0676">Redox-active center</keyword>
<gene>
    <name evidence="6" type="primary">hslO</name>
    <name evidence="7" type="ORF">SAMN03080606_03304</name>
</gene>
<dbReference type="PANTHER" id="PTHR30111">
    <property type="entry name" value="33 KDA CHAPERONIN"/>
    <property type="match status" value="1"/>
</dbReference>
<comment type="function">
    <text evidence="6">Redox regulated molecular chaperone. Protects both thermally unfolding and oxidatively damaged proteins from irreversible aggregation. Plays an important role in the bacterial defense system toward oxidative stress.</text>
</comment>
<dbReference type="HAMAP" id="MF_00117">
    <property type="entry name" value="HslO"/>
    <property type="match status" value="1"/>
</dbReference>
<dbReference type="GO" id="GO:0051082">
    <property type="term" value="F:unfolded protein binding"/>
    <property type="evidence" value="ECO:0007669"/>
    <property type="project" value="UniProtKB-UniRule"/>
</dbReference>
<dbReference type="InterPro" id="IPR016154">
    <property type="entry name" value="Heat_shock_Hsp33_C"/>
</dbReference>
<sequence>MESKVIRVTASNNMIRGFFANTTHMVNKASKTHQTSPVAAAALGRTLTATSIMGLMLKDEKHKITVKINGGGPIGNILTVGDSSGNVKGYVDYPQVESTYIEPGKLNVGNAVGSKGTITVIKDLGLKEPYNGNYPLVSGEIGEDFAAYFLYSEQQPSAVALGVLVDVDYSIKSAGGFVIQVMPGISDEVISKLESRLGEVKSITNLIKEGMNEEDICNHILGDFDPQILEKHSVDFICDCSEERLEKALISLGEKELIEIIEEDKGAEMVCHFCNEKYFFNEEHLRKLIEDIKN</sequence>
<comment type="subcellular location">
    <subcellularLocation>
        <location evidence="6">Cytoplasm</location>
    </subcellularLocation>
</comment>
<reference evidence="7 8" key="1">
    <citation type="submission" date="2016-10" db="EMBL/GenBank/DDBJ databases">
        <authorList>
            <person name="de Groot N.N."/>
        </authorList>
    </citation>
    <scope>NUCLEOTIDE SEQUENCE [LARGE SCALE GENOMIC DNA]</scope>
    <source>
        <strain evidence="7 8">DSM 18978</strain>
    </source>
</reference>
<accession>A0A1G5K8A9</accession>
<dbReference type="NCBIfam" id="NF001033">
    <property type="entry name" value="PRK00114.1"/>
    <property type="match status" value="1"/>
</dbReference>
<keyword evidence="2 6" id="KW-0862">Zinc</keyword>
<evidence type="ECO:0000256" key="2">
    <source>
        <dbReference type="ARBA" id="ARBA00022833"/>
    </source>
</evidence>
<dbReference type="Gene3D" id="3.90.1280.10">
    <property type="entry name" value="HSP33 redox switch-like"/>
    <property type="match status" value="1"/>
</dbReference>
<dbReference type="GO" id="GO:0005737">
    <property type="term" value="C:cytoplasm"/>
    <property type="evidence" value="ECO:0007669"/>
    <property type="project" value="UniProtKB-SubCell"/>
</dbReference>
<evidence type="ECO:0000256" key="4">
    <source>
        <dbReference type="ARBA" id="ARBA00023186"/>
    </source>
</evidence>
<dbReference type="EMBL" id="FMUS01000024">
    <property type="protein sequence ID" value="SCY96777.1"/>
    <property type="molecule type" value="Genomic_DNA"/>
</dbReference>
<evidence type="ECO:0000256" key="1">
    <source>
        <dbReference type="ARBA" id="ARBA00022490"/>
    </source>
</evidence>
<dbReference type="SUPFAM" id="SSF118352">
    <property type="entry name" value="HSP33 redox switch-like"/>
    <property type="match status" value="1"/>
</dbReference>
<evidence type="ECO:0000256" key="6">
    <source>
        <dbReference type="HAMAP-Rule" id="MF_00117"/>
    </source>
</evidence>
<dbReference type="STRING" id="1120976.SAMN03080606_03304"/>
<dbReference type="PANTHER" id="PTHR30111:SF1">
    <property type="entry name" value="33 KDA CHAPERONIN"/>
    <property type="match status" value="1"/>
</dbReference>
<evidence type="ECO:0000313" key="8">
    <source>
        <dbReference type="Proteomes" id="UP000198636"/>
    </source>
</evidence>
<dbReference type="GO" id="GO:0042026">
    <property type="term" value="P:protein refolding"/>
    <property type="evidence" value="ECO:0007669"/>
    <property type="project" value="TreeGrafter"/>
</dbReference>
<dbReference type="Gene3D" id="3.55.30.10">
    <property type="entry name" value="Hsp33 domain"/>
    <property type="match status" value="1"/>
</dbReference>
<feature type="disulfide bond" description="Redox-active" evidence="6">
    <location>
        <begin position="271"/>
        <end position="274"/>
    </location>
</feature>
<proteinExistence type="inferred from homology"/>
<dbReference type="RefSeq" id="WP_091545710.1">
    <property type="nucleotide sequence ID" value="NZ_FMUS01000024.1"/>
</dbReference>
<dbReference type="AlphaFoldDB" id="A0A1G5K8A9"/>
<dbReference type="InterPro" id="IPR016153">
    <property type="entry name" value="Heat_shock_Hsp33_N"/>
</dbReference>
<comment type="PTM">
    <text evidence="6">Under oxidizing conditions two disulfide bonds are formed involving the reactive cysteines. Under reducing conditions zinc is bound to the reactive cysteines and the protein is inactive.</text>
</comment>
<name>A0A1G5K8A9_9FIRM</name>
<dbReference type="PIRSF" id="PIRSF005261">
    <property type="entry name" value="Heat_shock_Hsp33"/>
    <property type="match status" value="1"/>
</dbReference>
<keyword evidence="3 6" id="KW-1015">Disulfide bond</keyword>
<evidence type="ECO:0000313" key="7">
    <source>
        <dbReference type="EMBL" id="SCY96777.1"/>
    </source>
</evidence>
<dbReference type="OrthoDB" id="9776534at2"/>
<dbReference type="SUPFAM" id="SSF64397">
    <property type="entry name" value="Hsp33 domain"/>
    <property type="match status" value="1"/>
</dbReference>
<dbReference type="CDD" id="cd00498">
    <property type="entry name" value="Hsp33"/>
    <property type="match status" value="1"/>
</dbReference>
<feature type="disulfide bond" description="Redox-active" evidence="6">
    <location>
        <begin position="238"/>
        <end position="240"/>
    </location>
</feature>
<protein>
    <recommendedName>
        <fullName evidence="6">33 kDa chaperonin</fullName>
    </recommendedName>
    <alternativeName>
        <fullName evidence="6">Heat shock protein 33 homolog</fullName>
        <shortName evidence="6">HSP33</shortName>
    </alternativeName>
</protein>
<dbReference type="GO" id="GO:0044183">
    <property type="term" value="F:protein folding chaperone"/>
    <property type="evidence" value="ECO:0007669"/>
    <property type="project" value="TreeGrafter"/>
</dbReference>
<dbReference type="Pfam" id="PF01430">
    <property type="entry name" value="HSP33"/>
    <property type="match status" value="1"/>
</dbReference>
<dbReference type="Proteomes" id="UP000198636">
    <property type="component" value="Unassembled WGS sequence"/>
</dbReference>
<evidence type="ECO:0000256" key="5">
    <source>
        <dbReference type="ARBA" id="ARBA00023284"/>
    </source>
</evidence>
<keyword evidence="4 6" id="KW-0143">Chaperone</keyword>